<protein>
    <submittedName>
        <fullName evidence="1">Gliding motility lipoprotein GldH</fullName>
    </submittedName>
</protein>
<dbReference type="EMBL" id="VSSQ01000062">
    <property type="protein sequence ID" value="MPL71982.1"/>
    <property type="molecule type" value="Genomic_DNA"/>
</dbReference>
<dbReference type="PROSITE" id="PS51257">
    <property type="entry name" value="PROKAR_LIPOPROTEIN"/>
    <property type="match status" value="1"/>
</dbReference>
<reference evidence="1" key="1">
    <citation type="submission" date="2019-08" db="EMBL/GenBank/DDBJ databases">
        <authorList>
            <person name="Kucharzyk K."/>
            <person name="Murdoch R.W."/>
            <person name="Higgins S."/>
            <person name="Loffler F."/>
        </authorList>
    </citation>
    <scope>NUCLEOTIDE SEQUENCE</scope>
</reference>
<dbReference type="Pfam" id="PF14109">
    <property type="entry name" value="GldH_lipo"/>
    <property type="match status" value="1"/>
</dbReference>
<name>A0A644U0L6_9ZZZZ</name>
<dbReference type="InterPro" id="IPR020018">
    <property type="entry name" value="Motility-assoc_lipoprot_GldH"/>
</dbReference>
<evidence type="ECO:0000313" key="1">
    <source>
        <dbReference type="EMBL" id="MPL71982.1"/>
    </source>
</evidence>
<comment type="caution">
    <text evidence="1">The sequence shown here is derived from an EMBL/GenBank/DDBJ whole genome shotgun (WGS) entry which is preliminary data.</text>
</comment>
<organism evidence="1">
    <name type="scientific">bioreactor metagenome</name>
    <dbReference type="NCBI Taxonomy" id="1076179"/>
    <lineage>
        <taxon>unclassified sequences</taxon>
        <taxon>metagenomes</taxon>
        <taxon>ecological metagenomes</taxon>
    </lineage>
</organism>
<dbReference type="NCBIfam" id="TIGR03511">
    <property type="entry name" value="GldH_lipo"/>
    <property type="match status" value="1"/>
</dbReference>
<dbReference type="AlphaFoldDB" id="A0A644U0L6"/>
<proteinExistence type="predicted"/>
<gene>
    <name evidence="1" type="primary">gldH_3</name>
    <name evidence="1" type="ORF">SDC9_17761</name>
</gene>
<accession>A0A644U0L6</accession>
<keyword evidence="1" id="KW-0449">Lipoprotein</keyword>
<sequence length="160" mass="18482">MKKTVLNYLVKCPALLFVVMAFAACDADKFYDESLSLTGDRWPKEDALSFTVSIEDTIRPYSFYLNVRHSSSYKYNNIYFFLTTTYPGGGMSRDTIECMLAAKNGKWLGKGSGRYRDNRIWIRDNIRFPRKGEYTLRLNQAMREDVLVGISEAGIRLEKK</sequence>